<organism evidence="11 12">
    <name type="scientific">Venturia effusa</name>
    <dbReference type="NCBI Taxonomy" id="50376"/>
    <lineage>
        <taxon>Eukaryota</taxon>
        <taxon>Fungi</taxon>
        <taxon>Dikarya</taxon>
        <taxon>Ascomycota</taxon>
        <taxon>Pezizomycotina</taxon>
        <taxon>Dothideomycetes</taxon>
        <taxon>Pleosporomycetidae</taxon>
        <taxon>Venturiales</taxon>
        <taxon>Venturiaceae</taxon>
        <taxon>Venturia</taxon>
    </lineage>
</organism>
<feature type="compositionally biased region" description="Low complexity" evidence="8">
    <location>
        <begin position="552"/>
        <end position="561"/>
    </location>
</feature>
<feature type="domain" description="PH" evidence="9">
    <location>
        <begin position="214"/>
        <end position="307"/>
    </location>
</feature>
<feature type="region of interest" description="Disordered" evidence="8">
    <location>
        <begin position="494"/>
        <end position="513"/>
    </location>
</feature>
<keyword evidence="5" id="KW-0597">Phosphoprotein</keyword>
<dbReference type="GO" id="GO:0035621">
    <property type="term" value="P:ER to Golgi ceramide transport"/>
    <property type="evidence" value="ECO:0007669"/>
    <property type="project" value="TreeGrafter"/>
</dbReference>
<dbReference type="SUPFAM" id="SSF50729">
    <property type="entry name" value="PH domain-like"/>
    <property type="match status" value="1"/>
</dbReference>
<evidence type="ECO:0000256" key="1">
    <source>
        <dbReference type="ARBA" id="ARBA00004496"/>
    </source>
</evidence>
<dbReference type="Pfam" id="PF15409">
    <property type="entry name" value="PH_8"/>
    <property type="match status" value="1"/>
</dbReference>
<dbReference type="PROSITE" id="PS50003">
    <property type="entry name" value="PH_DOMAIN"/>
    <property type="match status" value="1"/>
</dbReference>
<feature type="region of interest" description="Disordered" evidence="8">
    <location>
        <begin position="49"/>
        <end position="81"/>
    </location>
</feature>
<feature type="region of interest" description="Disordered" evidence="8">
    <location>
        <begin position="162"/>
        <end position="182"/>
    </location>
</feature>
<evidence type="ECO:0000259" key="9">
    <source>
        <dbReference type="PROSITE" id="PS50003"/>
    </source>
</evidence>
<dbReference type="FunFam" id="2.40.160.120:FF:000013">
    <property type="entry name" value="Oxysterol binding protein"/>
    <property type="match status" value="1"/>
</dbReference>
<comment type="similarity">
    <text evidence="2">Belongs to the OSBP family.</text>
</comment>
<keyword evidence="3" id="KW-0813">Transport</keyword>
<dbReference type="FunFam" id="2.30.29.30:FF:000369">
    <property type="entry name" value="Oxysterol binding protein"/>
    <property type="match status" value="1"/>
</dbReference>
<accession>A0A517KYC6</accession>
<dbReference type="STRING" id="50376.A0A517KYC6"/>
<dbReference type="Pfam" id="PF01237">
    <property type="entry name" value="Oxysterol_BP"/>
    <property type="match status" value="1"/>
</dbReference>
<dbReference type="GO" id="GO:0005886">
    <property type="term" value="C:plasma membrane"/>
    <property type="evidence" value="ECO:0007669"/>
    <property type="project" value="TreeGrafter"/>
</dbReference>
<dbReference type="SUPFAM" id="SSF101576">
    <property type="entry name" value="Supernatant protein factor (SPF), C-terminal domain"/>
    <property type="match status" value="1"/>
</dbReference>
<dbReference type="GO" id="GO:0032934">
    <property type="term" value="F:sterol binding"/>
    <property type="evidence" value="ECO:0007669"/>
    <property type="project" value="TreeGrafter"/>
</dbReference>
<dbReference type="SUPFAM" id="SSF144000">
    <property type="entry name" value="Oxysterol-binding protein-like"/>
    <property type="match status" value="1"/>
</dbReference>
<dbReference type="InterPro" id="IPR041680">
    <property type="entry name" value="PH_8"/>
</dbReference>
<comment type="subcellular location">
    <subcellularLocation>
        <location evidence="1">Cytoplasm</location>
    </subcellularLocation>
</comment>
<dbReference type="InterPro" id="IPR009038">
    <property type="entry name" value="GOLD_dom"/>
</dbReference>
<dbReference type="GO" id="GO:0006887">
    <property type="term" value="P:exocytosis"/>
    <property type="evidence" value="ECO:0007669"/>
    <property type="project" value="TreeGrafter"/>
</dbReference>
<feature type="compositionally biased region" description="Pro residues" evidence="8">
    <location>
        <begin position="53"/>
        <end position="62"/>
    </location>
</feature>
<evidence type="ECO:0000256" key="6">
    <source>
        <dbReference type="ARBA" id="ARBA00023055"/>
    </source>
</evidence>
<dbReference type="PANTHER" id="PTHR10972:SF203">
    <property type="entry name" value="OXYSTEROL-BINDING PROTEIN HOMOLOG 3"/>
    <property type="match status" value="1"/>
</dbReference>
<dbReference type="InterPro" id="IPR011993">
    <property type="entry name" value="PH-like_dom_sf"/>
</dbReference>
<dbReference type="OrthoDB" id="1854502at2759"/>
<dbReference type="SMART" id="SM00233">
    <property type="entry name" value="PH"/>
    <property type="match status" value="1"/>
</dbReference>
<dbReference type="Gene3D" id="2.40.160.120">
    <property type="match status" value="1"/>
</dbReference>
<dbReference type="Gene3D" id="2.60.120.680">
    <property type="entry name" value="GOLD domain"/>
    <property type="match status" value="1"/>
</dbReference>
<name>A0A517KYC6_9PEZI</name>
<feature type="region of interest" description="Disordered" evidence="8">
    <location>
        <begin position="360"/>
        <end position="422"/>
    </location>
</feature>
<evidence type="ECO:0000256" key="5">
    <source>
        <dbReference type="ARBA" id="ARBA00022553"/>
    </source>
</evidence>
<feature type="compositionally biased region" description="Low complexity" evidence="8">
    <location>
        <begin position="369"/>
        <end position="380"/>
    </location>
</feature>
<gene>
    <name evidence="11" type="ORF">FKW77_010751</name>
</gene>
<keyword evidence="12" id="KW-1185">Reference proteome</keyword>
<protein>
    <recommendedName>
        <fullName evidence="13">PH domain-containing protein</fullName>
    </recommendedName>
</protein>
<dbReference type="CDD" id="cd13289">
    <property type="entry name" value="PH_Osh3p_yeast"/>
    <property type="match status" value="1"/>
</dbReference>
<dbReference type="Gene3D" id="3.30.70.3490">
    <property type="match status" value="1"/>
</dbReference>
<keyword evidence="6" id="KW-0445">Lipid transport</keyword>
<dbReference type="GO" id="GO:0030011">
    <property type="term" value="P:maintenance of cell polarity"/>
    <property type="evidence" value="ECO:0007669"/>
    <property type="project" value="TreeGrafter"/>
</dbReference>
<dbReference type="GO" id="GO:0005829">
    <property type="term" value="C:cytosol"/>
    <property type="evidence" value="ECO:0007669"/>
    <property type="project" value="TreeGrafter"/>
</dbReference>
<evidence type="ECO:0000256" key="8">
    <source>
        <dbReference type="SAM" id="MobiDB-lite"/>
    </source>
</evidence>
<sequence length="982" mass="108137">MVGMEQLEVHSKSYLVRWIDVSAGNTISWSIQPHKKSLNFGLFKHPGGTTGPPSIPSIPPSELPSAGEVTDNPAKKSRNDRSTVVEKLESVGMKSVSWLGRCEADKVTMGSYDVVEGEAGMYGLVFDNSFSKQVSKSVTFVLMTYPTNAPPKSGHHLHFSQAAAASGNKSPALPAEEHSGNPPMDLSLTKAANVLIDPRPRSSHITESNSLGGSTFYTGIMNKRKRKHRDYARRFFSLDFESGTLSYYRNRNSSALRGSIPLSLAAVSTNEKSREINIDSGAEVWHLKARNQSDFVGWRDALDRASSVTASAPRNRNRDSHNTARPQKIDIPADYREWGQCEALVSKVSGVRDAVRRLAQDTDPKYHPTGSGSTVNNTGGLASPSLSEAGSFEFLRDEDSRPSGERMPFWKRKSSSNNQSPAGLFRRSVSAQLAVPMPGGYPGLGQATSIAPKRQHPYSDPIQEDCVHDNCMAILRDLDSIVAEFSALLSDMKGRRQPAAISSSRRGSASTVSDDELEFYDAHDGATTRSSQLLTIRRDSVENGDDNESVSDGESSGSSVEFEGINSFQRKPRQGQDSLFPPKPKSLIPLPLDAVSRRKTVSPAKVPPPSLISFLRKNVGKDLSTIAMPVSSNEPTSALQRVAEQMEYSELLDAAVSEDSDANTRLLNITAFAISSFSSARVKERAMRKPFTPLLGETFELVREDKGYRFISEKISHRPLRMASQAESKDWTFLQAPMPQQKFWGKSAEINTDGRVRIFLHSLNEMYSWTLATSFLRNIIAGEKYVEPVSTMTILNESTGAKAVATFKAGGMFAGRSEEVTVQAFDAQGSILPTGLAGKWTSHLNFTSQGADTGKQVWKVGSLVPDAVKRYGYTSFAATLNEITAVEEGALPPTDSRLRPDQRLVEEGEIDKAEGIKARLEERQRARRKVDEDHGRLFEPKWFFKAGVEGEEEIWRLKGGKDNYWEARSRRDWSGVLNVFEG</sequence>
<dbReference type="InterPro" id="IPR000648">
    <property type="entry name" value="Oxysterol-bd"/>
</dbReference>
<evidence type="ECO:0000256" key="4">
    <source>
        <dbReference type="ARBA" id="ARBA00022490"/>
    </source>
</evidence>
<dbReference type="Proteomes" id="UP000316270">
    <property type="component" value="Chromosome 1"/>
</dbReference>
<dbReference type="Gene3D" id="2.30.29.30">
    <property type="entry name" value="Pleckstrin-homology domain (PH domain)/Phosphotyrosine-binding domain (PTB)"/>
    <property type="match status" value="1"/>
</dbReference>
<evidence type="ECO:0000256" key="3">
    <source>
        <dbReference type="ARBA" id="ARBA00022448"/>
    </source>
</evidence>
<evidence type="ECO:0000259" key="10">
    <source>
        <dbReference type="PROSITE" id="PS50866"/>
    </source>
</evidence>
<keyword evidence="4" id="KW-0963">Cytoplasm</keyword>
<dbReference type="GO" id="GO:0034727">
    <property type="term" value="P:piecemeal microautophagy of the nucleus"/>
    <property type="evidence" value="ECO:0007669"/>
    <property type="project" value="TreeGrafter"/>
</dbReference>
<dbReference type="InterPro" id="IPR001849">
    <property type="entry name" value="PH_domain"/>
</dbReference>
<feature type="region of interest" description="Disordered" evidence="8">
    <location>
        <begin position="531"/>
        <end position="562"/>
    </location>
</feature>
<feature type="domain" description="GOLD" evidence="10">
    <location>
        <begin position="1"/>
        <end position="144"/>
    </location>
</feature>
<dbReference type="PANTHER" id="PTHR10972">
    <property type="entry name" value="OXYSTEROL-BINDING PROTEIN-RELATED"/>
    <property type="match status" value="1"/>
</dbReference>
<evidence type="ECO:0008006" key="13">
    <source>
        <dbReference type="Google" id="ProtNLM"/>
    </source>
</evidence>
<evidence type="ECO:0000313" key="12">
    <source>
        <dbReference type="Proteomes" id="UP000316270"/>
    </source>
</evidence>
<proteinExistence type="inferred from homology"/>
<keyword evidence="7" id="KW-0446">Lipid-binding</keyword>
<dbReference type="AlphaFoldDB" id="A0A517KYC6"/>
<reference evidence="11 12" key="1">
    <citation type="submission" date="2019-07" db="EMBL/GenBank/DDBJ databases">
        <title>Finished genome of Venturia effusa.</title>
        <authorList>
            <person name="Young C.A."/>
            <person name="Cox M.P."/>
            <person name="Ganley A.R.D."/>
            <person name="David W.J."/>
        </authorList>
    </citation>
    <scope>NUCLEOTIDE SEQUENCE [LARGE SCALE GENOMIC DNA]</scope>
    <source>
        <strain evidence="12">albino</strain>
    </source>
</reference>
<feature type="compositionally biased region" description="Low complexity" evidence="8">
    <location>
        <begin position="499"/>
        <end position="512"/>
    </location>
</feature>
<feature type="compositionally biased region" description="Basic and acidic residues" evidence="8">
    <location>
        <begin position="394"/>
        <end position="404"/>
    </location>
</feature>
<dbReference type="GO" id="GO:0120009">
    <property type="term" value="P:intermembrane lipid transfer"/>
    <property type="evidence" value="ECO:0007669"/>
    <property type="project" value="UniProtKB-ARBA"/>
</dbReference>
<feature type="compositionally biased region" description="Acidic residues" evidence="8">
    <location>
        <begin position="542"/>
        <end position="551"/>
    </location>
</feature>
<dbReference type="InterPro" id="IPR037239">
    <property type="entry name" value="OSBP_sf"/>
</dbReference>
<evidence type="ECO:0000256" key="7">
    <source>
        <dbReference type="ARBA" id="ARBA00023121"/>
    </source>
</evidence>
<evidence type="ECO:0000313" key="11">
    <source>
        <dbReference type="EMBL" id="QDS68384.1"/>
    </source>
</evidence>
<dbReference type="PROSITE" id="PS50866">
    <property type="entry name" value="GOLD"/>
    <property type="match status" value="1"/>
</dbReference>
<feature type="region of interest" description="Disordered" evidence="8">
    <location>
        <begin position="306"/>
        <end position="328"/>
    </location>
</feature>
<dbReference type="GO" id="GO:0097038">
    <property type="term" value="C:perinuclear endoplasmic reticulum"/>
    <property type="evidence" value="ECO:0007669"/>
    <property type="project" value="TreeGrafter"/>
</dbReference>
<feature type="compositionally biased region" description="Basic and acidic residues" evidence="8">
    <location>
        <begin position="316"/>
        <end position="328"/>
    </location>
</feature>
<evidence type="ECO:0000256" key="2">
    <source>
        <dbReference type="ARBA" id="ARBA00008842"/>
    </source>
</evidence>
<dbReference type="InterPro" id="IPR036598">
    <property type="entry name" value="GOLD_dom_sf"/>
</dbReference>
<dbReference type="EMBL" id="CP042185">
    <property type="protein sequence ID" value="QDS68384.1"/>
    <property type="molecule type" value="Genomic_DNA"/>
</dbReference>
<dbReference type="GO" id="GO:0006897">
    <property type="term" value="P:endocytosis"/>
    <property type="evidence" value="ECO:0007669"/>
    <property type="project" value="TreeGrafter"/>
</dbReference>
<dbReference type="GO" id="GO:0032541">
    <property type="term" value="C:cortical endoplasmic reticulum"/>
    <property type="evidence" value="ECO:0007669"/>
    <property type="project" value="TreeGrafter"/>
</dbReference>